<keyword evidence="3 4" id="KW-1015">Disulfide bond</keyword>
<feature type="disulfide bond" evidence="4">
    <location>
        <begin position="641"/>
        <end position="684"/>
    </location>
</feature>
<dbReference type="GO" id="GO:0030246">
    <property type="term" value="F:carbohydrate binding"/>
    <property type="evidence" value="ECO:0007669"/>
    <property type="project" value="InterPro"/>
</dbReference>
<dbReference type="InterPro" id="IPR018378">
    <property type="entry name" value="C-type_lectin_CS"/>
</dbReference>
<comment type="caution">
    <text evidence="4">Lacks conserved residue(s) required for the propagation of feature annotation.</text>
</comment>
<feature type="disulfide bond" evidence="4">
    <location>
        <begin position="702"/>
        <end position="745"/>
    </location>
</feature>
<dbReference type="PROSITE" id="PS00615">
    <property type="entry name" value="C_TYPE_LECTIN_1"/>
    <property type="match status" value="1"/>
</dbReference>
<dbReference type="InterPro" id="IPR043159">
    <property type="entry name" value="Lectin_gal-bd_sf"/>
</dbReference>
<dbReference type="InterPro" id="IPR000859">
    <property type="entry name" value="CUB_dom"/>
</dbReference>
<evidence type="ECO:0000256" key="3">
    <source>
        <dbReference type="ARBA" id="ARBA00023157"/>
    </source>
</evidence>
<name>C3ZG08_BRAFL</name>
<feature type="domain" description="SUEL-type lectin" evidence="7">
    <location>
        <begin position="415"/>
        <end position="502"/>
    </location>
</feature>
<feature type="domain" description="Sushi" evidence="8">
    <location>
        <begin position="700"/>
        <end position="760"/>
    </location>
</feature>
<feature type="domain" description="C-type lectin" evidence="6">
    <location>
        <begin position="283"/>
        <end position="407"/>
    </location>
</feature>
<dbReference type="eggNOG" id="KOG4729">
    <property type="taxonomic scope" value="Eukaryota"/>
</dbReference>
<dbReference type="Pfam" id="PF00059">
    <property type="entry name" value="Lectin_C"/>
    <property type="match status" value="1"/>
</dbReference>
<dbReference type="SUPFAM" id="SSF56436">
    <property type="entry name" value="C-type lectin-like"/>
    <property type="match status" value="1"/>
</dbReference>
<dbReference type="SMART" id="SM00042">
    <property type="entry name" value="CUB"/>
    <property type="match status" value="2"/>
</dbReference>
<keyword evidence="2" id="KW-0378">Hydrolase</keyword>
<dbReference type="Pfam" id="PF02140">
    <property type="entry name" value="SUEL_Lectin"/>
    <property type="match status" value="2"/>
</dbReference>
<dbReference type="PROSITE" id="PS50228">
    <property type="entry name" value="SUEL_LECTIN"/>
    <property type="match status" value="2"/>
</dbReference>
<dbReference type="SMART" id="SM00032">
    <property type="entry name" value="CCP"/>
    <property type="match status" value="5"/>
</dbReference>
<reference evidence="9" key="1">
    <citation type="journal article" date="2008" name="Nature">
        <title>The amphioxus genome and the evolution of the chordate karyotype.</title>
        <authorList>
            <consortium name="US DOE Joint Genome Institute (JGI-PGF)"/>
            <person name="Putnam N.H."/>
            <person name="Butts T."/>
            <person name="Ferrier D.E.K."/>
            <person name="Furlong R.F."/>
            <person name="Hellsten U."/>
            <person name="Kawashima T."/>
            <person name="Robinson-Rechavi M."/>
            <person name="Shoguchi E."/>
            <person name="Terry A."/>
            <person name="Yu J.-K."/>
            <person name="Benito-Gutierrez E.L."/>
            <person name="Dubchak I."/>
            <person name="Garcia-Fernandez J."/>
            <person name="Gibson-Brown J.J."/>
            <person name="Grigoriev I.V."/>
            <person name="Horton A.C."/>
            <person name="de Jong P.J."/>
            <person name="Jurka J."/>
            <person name="Kapitonov V.V."/>
            <person name="Kohara Y."/>
            <person name="Kuroki Y."/>
            <person name="Lindquist E."/>
            <person name="Lucas S."/>
            <person name="Osoegawa K."/>
            <person name="Pennacchio L.A."/>
            <person name="Salamov A.A."/>
            <person name="Satou Y."/>
            <person name="Sauka-Spengler T."/>
            <person name="Schmutz J."/>
            <person name="Shin-I T."/>
            <person name="Toyoda A."/>
            <person name="Bronner-Fraser M."/>
            <person name="Fujiyama A."/>
            <person name="Holland L.Z."/>
            <person name="Holland P.W.H."/>
            <person name="Satoh N."/>
            <person name="Rokhsar D.S."/>
        </authorList>
    </citation>
    <scope>NUCLEOTIDE SEQUENCE [LARGE SCALE GENOMIC DNA]</scope>
    <source>
        <strain evidence="9">S238N-H82</strain>
        <tissue evidence="9">Testes</tissue>
    </source>
</reference>
<evidence type="ECO:0000256" key="4">
    <source>
        <dbReference type="PROSITE-ProRule" id="PRU00302"/>
    </source>
</evidence>
<evidence type="ECO:0000259" key="5">
    <source>
        <dbReference type="PROSITE" id="PS01180"/>
    </source>
</evidence>
<feature type="domain" description="SUEL-type lectin" evidence="7">
    <location>
        <begin position="1"/>
        <end position="82"/>
    </location>
</feature>
<dbReference type="CDD" id="cd00041">
    <property type="entry name" value="CUB"/>
    <property type="match status" value="2"/>
</dbReference>
<dbReference type="InterPro" id="IPR035914">
    <property type="entry name" value="Sperma_CUB_dom_sf"/>
</dbReference>
<proteinExistence type="predicted"/>
<dbReference type="PANTHER" id="PTHR24255:SF31">
    <property type="entry name" value="CUBILIN-LIKE PROTEIN"/>
    <property type="match status" value="1"/>
</dbReference>
<dbReference type="CDD" id="cd22827">
    <property type="entry name" value="Gal_Rha_Lectin_SUL-I-like"/>
    <property type="match status" value="2"/>
</dbReference>
<feature type="domain" description="CUB" evidence="5">
    <location>
        <begin position="520"/>
        <end position="638"/>
    </location>
</feature>
<keyword evidence="1" id="KW-0732">Signal</keyword>
<evidence type="ECO:0000259" key="8">
    <source>
        <dbReference type="PROSITE" id="PS50923"/>
    </source>
</evidence>
<feature type="domain" description="Sushi" evidence="8">
    <location>
        <begin position="207"/>
        <end position="267"/>
    </location>
</feature>
<dbReference type="AlphaFoldDB" id="C3ZG08"/>
<dbReference type="Gene3D" id="2.60.120.290">
    <property type="entry name" value="Spermadhesin, CUB domain"/>
    <property type="match status" value="2"/>
</dbReference>
<dbReference type="CDD" id="cd00033">
    <property type="entry name" value="CCP"/>
    <property type="match status" value="5"/>
</dbReference>
<dbReference type="eggNOG" id="KOG4297">
    <property type="taxonomic scope" value="Eukaryota"/>
</dbReference>
<keyword evidence="4" id="KW-0768">Sushi</keyword>
<dbReference type="InterPro" id="IPR016186">
    <property type="entry name" value="C-type_lectin-like/link_sf"/>
</dbReference>
<dbReference type="eggNOG" id="KOG3627">
    <property type="taxonomic scope" value="Eukaryota"/>
</dbReference>
<evidence type="ECO:0000256" key="2">
    <source>
        <dbReference type="ARBA" id="ARBA00022825"/>
    </source>
</evidence>
<accession>C3ZG08</accession>
<dbReference type="GO" id="GO:0008236">
    <property type="term" value="F:serine-type peptidase activity"/>
    <property type="evidence" value="ECO:0007669"/>
    <property type="project" value="UniProtKB-KW"/>
</dbReference>
<dbReference type="PROSITE" id="PS01180">
    <property type="entry name" value="CUB"/>
    <property type="match status" value="2"/>
</dbReference>
<keyword evidence="2" id="KW-0645">Protease</keyword>
<protein>
    <submittedName>
        <fullName evidence="9">Uncharacterized protein</fullName>
    </submittedName>
</protein>
<dbReference type="PROSITE" id="PS50041">
    <property type="entry name" value="C_TYPE_LECTIN_2"/>
    <property type="match status" value="1"/>
</dbReference>
<dbReference type="FunFam" id="2.60.120.740:FF:000001">
    <property type="entry name" value="Adhesion G protein-coupled receptor L2"/>
    <property type="match status" value="1"/>
</dbReference>
<feature type="domain" description="CUB" evidence="5">
    <location>
        <begin position="88"/>
        <end position="206"/>
    </location>
</feature>
<dbReference type="PROSITE" id="PS50923">
    <property type="entry name" value="SUSHI"/>
    <property type="match status" value="5"/>
</dbReference>
<dbReference type="InParanoid" id="C3ZG08"/>
<evidence type="ECO:0000259" key="7">
    <source>
        <dbReference type="PROSITE" id="PS50228"/>
    </source>
</evidence>
<dbReference type="Pfam" id="PF00084">
    <property type="entry name" value="Sushi"/>
    <property type="match status" value="5"/>
</dbReference>
<feature type="disulfide bond" evidence="4">
    <location>
        <begin position="209"/>
        <end position="252"/>
    </location>
</feature>
<sequence length="871" mass="93714">MNLHCRPGEEISILRANYGRTSLNPPCGGTSTLTSCRAQGSLDIVMTECQGERDCSVYASNSVFGDPCVDHKKYLEVEYVCLKDGGWCAGSADGHSTYNRYGPSTDCAGDGKGGPWANNVYEITVSGPFAVQLDFVETFDIETASSCGFDFVQVLEGQTGDSPILGTFCGTTVPPTVRTAGSTMTVRFRTDGSVTRTGFKAKYSVLVICPTLPSPSQLVVSDHVCKTYGCTASFSCSTGYQLTSDSPNQTVCQADGMWSGQEPACQAEDGLFLGDCPSGFQEWNISCYKAFPISMSYDAAETFCSTRLGRFGRLATAKDMATNRFLINLKNAVQTNERFWLGLSDRTSEGSWRWSDGNNLGAYTYWAPGEPNDSVNEDCAEFWPSFHPHSNEWNDQQCSDNIYFICESTTTDATVCEHETMNLHCRPGEEISILRANYGRTSRNPPCGGTSTLTSCRTQGSLDIVMEACQGERDCSVYASNTVFGDPCVDHKKYLEVEYICLKALSRGFTVFAVQDGGWCAGSADGHSTYNRYGPSTDCAGDGKGGPWANDVYEITVSGPFAVQLDFVETFDIETASSCGFDFVQVLEGQTGDSPILGTFCGTTVPPTVRTAGDTMTVRFRTDGSVTWTGFKAKYSVIVICPTLPSPSQLVVSDHVCKTYGCTVSFSCSTGFELTSGSPNQTVCQADGTWSGQEPACQAIACPALPSPSQLVVSDHMCLTYGCTASFSCSTGFELTSGSPNQTVCQADGTWSGQEPVCQDHVCMTYGCTASFSCSTGFELTSDSPNQTVCQADGMWSGQEPVCQVIHCPELQRPEYGNILANETAWGSVIEFECEYGFSQGSTPRTCQGAGTWSGNDVICKGKKPAVAIRE</sequence>
<dbReference type="InterPro" id="IPR000922">
    <property type="entry name" value="Lectin_gal-bd_dom"/>
</dbReference>
<organism>
    <name type="scientific">Branchiostoma floridae</name>
    <name type="common">Florida lancelet</name>
    <name type="synonym">Amphioxus</name>
    <dbReference type="NCBI Taxonomy" id="7739"/>
    <lineage>
        <taxon>Eukaryota</taxon>
        <taxon>Metazoa</taxon>
        <taxon>Chordata</taxon>
        <taxon>Cephalochordata</taxon>
        <taxon>Leptocardii</taxon>
        <taxon>Amphioxiformes</taxon>
        <taxon>Branchiostomatidae</taxon>
        <taxon>Branchiostoma</taxon>
    </lineage>
</organism>
<evidence type="ECO:0000259" key="6">
    <source>
        <dbReference type="PROSITE" id="PS50041"/>
    </source>
</evidence>
<dbReference type="SUPFAM" id="SSF49854">
    <property type="entry name" value="Spermadhesin, CUB domain"/>
    <property type="match status" value="2"/>
</dbReference>
<dbReference type="EMBL" id="GG666616">
    <property type="protein sequence ID" value="EEN48483.1"/>
    <property type="molecule type" value="Genomic_DNA"/>
</dbReference>
<feature type="domain" description="Sushi" evidence="8">
    <location>
        <begin position="639"/>
        <end position="699"/>
    </location>
</feature>
<evidence type="ECO:0000256" key="1">
    <source>
        <dbReference type="ARBA" id="ARBA00022729"/>
    </source>
</evidence>
<dbReference type="Gene3D" id="2.60.120.740">
    <property type="match status" value="2"/>
</dbReference>
<dbReference type="InterPro" id="IPR035976">
    <property type="entry name" value="Sushi/SCR/CCP_sf"/>
</dbReference>
<gene>
    <name evidence="9" type="ORF">BRAFLDRAFT_68958</name>
</gene>
<feature type="domain" description="Sushi" evidence="8">
    <location>
        <begin position="766"/>
        <end position="805"/>
    </location>
</feature>
<dbReference type="InterPro" id="IPR000436">
    <property type="entry name" value="Sushi_SCR_CCP_dom"/>
</dbReference>
<feature type="domain" description="Sushi" evidence="8">
    <location>
        <begin position="806"/>
        <end position="862"/>
    </location>
</feature>
<dbReference type="CDD" id="cd00037">
    <property type="entry name" value="CLECT"/>
    <property type="match status" value="1"/>
</dbReference>
<keyword evidence="2" id="KW-0720">Serine protease</keyword>
<dbReference type="SUPFAM" id="SSF57535">
    <property type="entry name" value="Complement control module/SCR domain"/>
    <property type="match status" value="5"/>
</dbReference>
<evidence type="ECO:0000313" key="9">
    <source>
        <dbReference type="EMBL" id="EEN48483.1"/>
    </source>
</evidence>
<dbReference type="Pfam" id="PF00431">
    <property type="entry name" value="CUB"/>
    <property type="match status" value="2"/>
</dbReference>
<dbReference type="PANTHER" id="PTHR24255">
    <property type="entry name" value="COMPLEMENT COMPONENT 1, S SUBCOMPONENT-RELATED"/>
    <property type="match status" value="1"/>
</dbReference>
<dbReference type="SMART" id="SM00034">
    <property type="entry name" value="CLECT"/>
    <property type="match status" value="1"/>
</dbReference>
<dbReference type="InterPro" id="IPR016187">
    <property type="entry name" value="CTDL_fold"/>
</dbReference>
<dbReference type="Gene3D" id="2.10.70.10">
    <property type="entry name" value="Complement Module, domain 1"/>
    <property type="match status" value="5"/>
</dbReference>
<dbReference type="Gene3D" id="3.10.100.10">
    <property type="entry name" value="Mannose-Binding Protein A, subunit A"/>
    <property type="match status" value="1"/>
</dbReference>
<dbReference type="InterPro" id="IPR001304">
    <property type="entry name" value="C-type_lectin-like"/>
</dbReference>